<feature type="compositionally biased region" description="Basic residues" evidence="1">
    <location>
        <begin position="20"/>
        <end position="32"/>
    </location>
</feature>
<gene>
    <name evidence="2" type="ORF">T01_1901</name>
</gene>
<evidence type="ECO:0000256" key="1">
    <source>
        <dbReference type="SAM" id="MobiDB-lite"/>
    </source>
</evidence>
<keyword evidence="3" id="KW-1185">Reference proteome</keyword>
<accession>A0A0V1AIE9</accession>
<dbReference type="EMBL" id="JYDH01001570">
    <property type="protein sequence ID" value="KRY24623.1"/>
    <property type="molecule type" value="Genomic_DNA"/>
</dbReference>
<evidence type="ECO:0000313" key="3">
    <source>
        <dbReference type="Proteomes" id="UP000054776"/>
    </source>
</evidence>
<protein>
    <submittedName>
        <fullName evidence="2">Uncharacterized protein</fullName>
    </submittedName>
</protein>
<comment type="caution">
    <text evidence="2">The sequence shown here is derived from an EMBL/GenBank/DDBJ whole genome shotgun (WGS) entry which is preliminary data.</text>
</comment>
<sequence>MYKTTTSSNAVRFKRFAKARASHVNHANKRSAIHNATTPR</sequence>
<name>A0A0V1AIE9_TRISP</name>
<proteinExistence type="predicted"/>
<dbReference type="InParanoid" id="A0A0V1AIE9"/>
<dbReference type="Proteomes" id="UP000054776">
    <property type="component" value="Unassembled WGS sequence"/>
</dbReference>
<organism evidence="2 3">
    <name type="scientific">Trichinella spiralis</name>
    <name type="common">Trichina worm</name>
    <dbReference type="NCBI Taxonomy" id="6334"/>
    <lineage>
        <taxon>Eukaryota</taxon>
        <taxon>Metazoa</taxon>
        <taxon>Ecdysozoa</taxon>
        <taxon>Nematoda</taxon>
        <taxon>Enoplea</taxon>
        <taxon>Dorylaimia</taxon>
        <taxon>Trichinellida</taxon>
        <taxon>Trichinellidae</taxon>
        <taxon>Trichinella</taxon>
    </lineage>
</organism>
<feature type="region of interest" description="Disordered" evidence="1">
    <location>
        <begin position="20"/>
        <end position="40"/>
    </location>
</feature>
<evidence type="ECO:0000313" key="2">
    <source>
        <dbReference type="EMBL" id="KRY24623.1"/>
    </source>
</evidence>
<reference evidence="2 3" key="1">
    <citation type="submission" date="2015-01" db="EMBL/GenBank/DDBJ databases">
        <title>Evolution of Trichinella species and genotypes.</title>
        <authorList>
            <person name="Korhonen P.K."/>
            <person name="Edoardo P."/>
            <person name="Giuseppe L.R."/>
            <person name="Gasser R.B."/>
        </authorList>
    </citation>
    <scope>NUCLEOTIDE SEQUENCE [LARGE SCALE GENOMIC DNA]</scope>
    <source>
        <strain evidence="2">ISS3</strain>
    </source>
</reference>
<dbReference type="AlphaFoldDB" id="A0A0V1AIE9"/>